<dbReference type="EMBL" id="LR877153">
    <property type="protein sequence ID" value="CAD2217494.1"/>
    <property type="molecule type" value="Genomic_DNA"/>
</dbReference>
<feature type="compositionally biased region" description="Basic and acidic residues" evidence="1">
    <location>
        <begin position="1"/>
        <end position="12"/>
    </location>
</feature>
<evidence type="ECO:0000313" key="2">
    <source>
        <dbReference type="EMBL" id="CAD2217494.1"/>
    </source>
</evidence>
<reference evidence="2 3" key="1">
    <citation type="submission" date="2020-08" db="EMBL/GenBank/DDBJ databases">
        <authorList>
            <person name="Newling K."/>
            <person name="Davey J."/>
            <person name="Forrester S."/>
        </authorList>
    </citation>
    <scope>NUCLEOTIDE SEQUENCE [LARGE SCALE GENOMIC DNA]</scope>
    <source>
        <strain evidence="3">Crithidia deanei Carvalho (ATCC PRA-265)</strain>
    </source>
</reference>
<protein>
    <submittedName>
        <fullName evidence="2">Uncharacterized protein</fullName>
    </submittedName>
</protein>
<sequence length="194" mass="21563">MIGGEHKKERFSENITGEQNQPKNRGYLTGTQTKTGGYSSGTLQGNWSEERASAGYYDGKPLVGDAKWSTSYRDMTEKETPLEKLVTPKFDQNTLIDIENRTIQAFPGHQPHLDKEYSANTAQNFSTVYQTTYKPHQSTANTEGGPPRTSCPRRHRGRPRPGCAPPRPCGSECGEPWQVPLSGECHSYSPQDIA</sequence>
<dbReference type="Proteomes" id="UP000515908">
    <property type="component" value="Chromosome 09"/>
</dbReference>
<dbReference type="OrthoDB" id="444540at2759"/>
<feature type="compositionally biased region" description="Polar residues" evidence="1">
    <location>
        <begin position="13"/>
        <end position="46"/>
    </location>
</feature>
<evidence type="ECO:0000256" key="1">
    <source>
        <dbReference type="SAM" id="MobiDB-lite"/>
    </source>
</evidence>
<proteinExistence type="predicted"/>
<gene>
    <name evidence="2" type="ORF">ADEAN_000497200</name>
</gene>
<organism evidence="2 3">
    <name type="scientific">Angomonas deanei</name>
    <dbReference type="NCBI Taxonomy" id="59799"/>
    <lineage>
        <taxon>Eukaryota</taxon>
        <taxon>Discoba</taxon>
        <taxon>Euglenozoa</taxon>
        <taxon>Kinetoplastea</taxon>
        <taxon>Metakinetoplastina</taxon>
        <taxon>Trypanosomatida</taxon>
        <taxon>Trypanosomatidae</taxon>
        <taxon>Strigomonadinae</taxon>
        <taxon>Angomonas</taxon>
    </lineage>
</organism>
<name>A0A7G2CF40_9TRYP</name>
<dbReference type="VEuPathDB" id="TriTrypDB:ADEAN_000497200"/>
<feature type="region of interest" description="Disordered" evidence="1">
    <location>
        <begin position="1"/>
        <end position="46"/>
    </location>
</feature>
<dbReference type="AlphaFoldDB" id="A0A7G2CF40"/>
<accession>A0A7G2CF40</accession>
<keyword evidence="3" id="KW-1185">Reference proteome</keyword>
<feature type="region of interest" description="Disordered" evidence="1">
    <location>
        <begin position="134"/>
        <end position="171"/>
    </location>
</feature>
<evidence type="ECO:0000313" key="3">
    <source>
        <dbReference type="Proteomes" id="UP000515908"/>
    </source>
</evidence>